<keyword evidence="7" id="KW-0406">Ion transport</keyword>
<accession>A0A8B8GSR0</accession>
<dbReference type="Gene3D" id="1.10.287.70">
    <property type="match status" value="1"/>
</dbReference>
<evidence type="ECO:0000313" key="18">
    <source>
        <dbReference type="Proteomes" id="UP000005203"/>
    </source>
</evidence>
<dbReference type="PANTHER" id="PTHR42643">
    <property type="entry name" value="IONOTROPIC RECEPTOR 20A-RELATED"/>
    <property type="match status" value="1"/>
</dbReference>
<keyword evidence="3" id="KW-0813">Transport</keyword>
<keyword evidence="12" id="KW-0407">Ion channel</keyword>
<dbReference type="GO" id="GO:0050906">
    <property type="term" value="P:detection of stimulus involved in sensory perception"/>
    <property type="evidence" value="ECO:0007669"/>
    <property type="project" value="UniProtKB-ARBA"/>
</dbReference>
<accession>A0A7M7L0D6</accession>
<evidence type="ECO:0000256" key="12">
    <source>
        <dbReference type="ARBA" id="ARBA00023303"/>
    </source>
</evidence>
<reference evidence="17" key="1">
    <citation type="submission" date="2021-01" db="UniProtKB">
        <authorList>
            <consortium name="EnsemblMetazoa"/>
        </authorList>
    </citation>
    <scope>IDENTIFICATION</scope>
    <source>
        <strain evidence="17">DH4</strain>
    </source>
</reference>
<feature type="transmembrane region" description="Helical" evidence="13">
    <location>
        <begin position="390"/>
        <end position="408"/>
    </location>
</feature>
<reference evidence="19" key="2">
    <citation type="submission" date="2025-04" db="UniProtKB">
        <authorList>
            <consortium name="RefSeq"/>
        </authorList>
    </citation>
    <scope>IDENTIFICATION</scope>
    <source>
        <strain evidence="19">DH4</strain>
        <tissue evidence="19">Whole body</tissue>
    </source>
</reference>
<dbReference type="Pfam" id="PF10613">
    <property type="entry name" value="Lig_chan-Glu_bd"/>
    <property type="match status" value="1"/>
</dbReference>
<evidence type="ECO:0000256" key="11">
    <source>
        <dbReference type="ARBA" id="ARBA00023286"/>
    </source>
</evidence>
<evidence type="ECO:0000256" key="4">
    <source>
        <dbReference type="ARBA" id="ARBA00022475"/>
    </source>
</evidence>
<feature type="chain" id="PRO_5044660091" evidence="14">
    <location>
        <begin position="23"/>
        <end position="705"/>
    </location>
</feature>
<evidence type="ECO:0000256" key="9">
    <source>
        <dbReference type="ARBA" id="ARBA00023170"/>
    </source>
</evidence>
<dbReference type="RefSeq" id="XP_026294745.1">
    <property type="nucleotide sequence ID" value="XM_026438960.1"/>
</dbReference>
<evidence type="ECO:0000256" key="3">
    <source>
        <dbReference type="ARBA" id="ARBA00022448"/>
    </source>
</evidence>
<organism evidence="17">
    <name type="scientific">Apis mellifera</name>
    <name type="common">Honeybee</name>
    <dbReference type="NCBI Taxonomy" id="7460"/>
    <lineage>
        <taxon>Eukaryota</taxon>
        <taxon>Metazoa</taxon>
        <taxon>Ecdysozoa</taxon>
        <taxon>Arthropoda</taxon>
        <taxon>Hexapoda</taxon>
        <taxon>Insecta</taxon>
        <taxon>Pterygota</taxon>
        <taxon>Neoptera</taxon>
        <taxon>Endopterygota</taxon>
        <taxon>Hymenoptera</taxon>
        <taxon>Apocrita</taxon>
        <taxon>Aculeata</taxon>
        <taxon>Apoidea</taxon>
        <taxon>Anthophila</taxon>
        <taxon>Apidae</taxon>
        <taxon>Apis</taxon>
    </lineage>
</organism>
<dbReference type="EnsemblMetazoa" id="XM_026438960">
    <property type="protein sequence ID" value="XP_026294745"/>
    <property type="gene ID" value="LOC100577496"/>
</dbReference>
<evidence type="ECO:0000313" key="17">
    <source>
        <dbReference type="EnsemblMetazoa" id="XP_026294745"/>
    </source>
</evidence>
<evidence type="ECO:0000259" key="15">
    <source>
        <dbReference type="Pfam" id="PF00060"/>
    </source>
</evidence>
<dbReference type="InterPro" id="IPR052192">
    <property type="entry name" value="Insect_Ionotropic_Sensory_Rcpt"/>
</dbReference>
<keyword evidence="11" id="KW-1071">Ligand-gated ion channel</keyword>
<sequence length="705" mass="81358">MARVTCYMIILLFLLPVPFSFSMDVNDALKYILLIKDVHKYYKTTCIIIVHSDIDTGKFCFAFLENCIITFGLINLKCEIKGEPLYISISRTFFLDSSGEKHRRETIIVSELDQTSLAYIWSRAFSQQGILTMIASFSELSHERKFQDYTTRPLCVIILATKENLIEFSTITRYIDVSFFVWLVMFLPYQENSMRNFCQNPIGNPFNLIFNTEMLVLCYDHPVLREWYALRDDKTRVFDLATWKSGQGLNVTTRNTLYARRNNLFGQTMRISIVNESLFIEMKNGVLSLFWGAVVRELSKSMNFKIEVTSIMSEYGSWNEEEKIWEGVIGELASNKSDMGVAEFSMTSHRLDAVDFSLPLIMSHKRIYFKKPDSSSVHWSAYLKTFNIDIWMVIVCLIVSVPIFLTVIKTRGRVKMNVLTDNYMHVWGIYCQQGLSEFPTETSMRLGFLSIFVSSLIILSAYSASLTSFLTVSTVSLPFSTMEEFVDHGSYGLITFRNSADYEIITSNNRSITLKLKKLIKEKHELPLTAQDGFVQVCNEKVGFYLTKAIMNAMTTIPCKTVYIKASGIDSLALILTKRSPYTGLVNYFIQRYKDNGVMNKLKRMYFVKKQFYDTGYNSVTLSGIAPILSVLAGGILFSCLILIFEKAYHQFCSCESKRTYQFVFWQKFFDREIGTKEGRRDQNLAFKFKKNQLSEILRKNDFLT</sequence>
<evidence type="ECO:0000256" key="10">
    <source>
        <dbReference type="ARBA" id="ARBA00023180"/>
    </source>
</evidence>
<dbReference type="InterPro" id="IPR019594">
    <property type="entry name" value="Glu/Gly-bd"/>
</dbReference>
<dbReference type="AlphaFoldDB" id="A0A7M7L0D6"/>
<dbReference type="GO" id="GO:0005886">
    <property type="term" value="C:plasma membrane"/>
    <property type="evidence" value="ECO:0007669"/>
    <property type="project" value="UniProtKB-SubCell"/>
</dbReference>
<feature type="transmembrane region" description="Helical" evidence="13">
    <location>
        <begin position="625"/>
        <end position="645"/>
    </location>
</feature>
<dbReference type="GO" id="GO:0015276">
    <property type="term" value="F:ligand-gated monoatomic ion channel activity"/>
    <property type="evidence" value="ECO:0007669"/>
    <property type="project" value="InterPro"/>
</dbReference>
<evidence type="ECO:0000256" key="6">
    <source>
        <dbReference type="ARBA" id="ARBA00022989"/>
    </source>
</evidence>
<dbReference type="Pfam" id="PF00060">
    <property type="entry name" value="Lig_chan"/>
    <property type="match status" value="1"/>
</dbReference>
<dbReference type="OrthoDB" id="8186464at2759"/>
<feature type="domain" description="Ionotropic glutamate receptor L-glutamate and glycine-binding" evidence="16">
    <location>
        <begin position="294"/>
        <end position="372"/>
    </location>
</feature>
<keyword evidence="10" id="KW-0325">Glycoprotein</keyword>
<proteinExistence type="inferred from homology"/>
<keyword evidence="5 13" id="KW-0812">Transmembrane</keyword>
<dbReference type="PANTHER" id="PTHR42643:SF30">
    <property type="entry name" value="IONOTROPIC RECEPTOR 40A-RELATED"/>
    <property type="match status" value="1"/>
</dbReference>
<keyword evidence="14" id="KW-0732">Signal</keyword>
<evidence type="ECO:0000256" key="1">
    <source>
        <dbReference type="ARBA" id="ARBA00004651"/>
    </source>
</evidence>
<dbReference type="Proteomes" id="UP000005203">
    <property type="component" value="Linkage group LG2"/>
</dbReference>
<evidence type="ECO:0000256" key="7">
    <source>
        <dbReference type="ARBA" id="ARBA00023065"/>
    </source>
</evidence>
<evidence type="ECO:0000256" key="5">
    <source>
        <dbReference type="ARBA" id="ARBA00022692"/>
    </source>
</evidence>
<feature type="domain" description="Ionotropic glutamate receptor C-terminal" evidence="15">
    <location>
        <begin position="388"/>
        <end position="521"/>
    </location>
</feature>
<keyword evidence="8 13" id="KW-0472">Membrane</keyword>
<feature type="signal peptide" evidence="14">
    <location>
        <begin position="1"/>
        <end position="22"/>
    </location>
</feature>
<dbReference type="Gene3D" id="3.40.190.10">
    <property type="entry name" value="Periplasmic binding protein-like II"/>
    <property type="match status" value="1"/>
</dbReference>
<gene>
    <name evidence="19" type="primary">LOC100577496</name>
</gene>
<keyword evidence="18" id="KW-1185">Reference proteome</keyword>
<dbReference type="KEGG" id="ame:100577496"/>
<evidence type="ECO:0000313" key="19">
    <source>
        <dbReference type="RefSeq" id="XP_026294745.1"/>
    </source>
</evidence>
<dbReference type="InterPro" id="IPR001320">
    <property type="entry name" value="Iontro_rcpt_C"/>
</dbReference>
<protein>
    <submittedName>
        <fullName evidence="19">Glutamate receptor 3 isoform X1</fullName>
    </submittedName>
</protein>
<evidence type="ECO:0000256" key="14">
    <source>
        <dbReference type="SAM" id="SignalP"/>
    </source>
</evidence>
<keyword evidence="9 19" id="KW-0675">Receptor</keyword>
<feature type="transmembrane region" description="Helical" evidence="13">
    <location>
        <begin position="446"/>
        <end position="472"/>
    </location>
</feature>
<name>A0A7M7L0D6_APIME</name>
<evidence type="ECO:0000256" key="2">
    <source>
        <dbReference type="ARBA" id="ARBA00008685"/>
    </source>
</evidence>
<comment type="similarity">
    <text evidence="2">Belongs to the glutamate-gated ion channel (TC 1.A.10.1) family.</text>
</comment>
<comment type="subcellular location">
    <subcellularLocation>
        <location evidence="1">Cell membrane</location>
        <topology evidence="1">Multi-pass membrane protein</topology>
    </subcellularLocation>
</comment>
<evidence type="ECO:0000256" key="8">
    <source>
        <dbReference type="ARBA" id="ARBA00023136"/>
    </source>
</evidence>
<dbReference type="SUPFAM" id="SSF53850">
    <property type="entry name" value="Periplasmic binding protein-like II"/>
    <property type="match status" value="1"/>
</dbReference>
<dbReference type="GeneID" id="100577496"/>
<keyword evidence="4" id="KW-1003">Cell membrane</keyword>
<evidence type="ECO:0000259" key="16">
    <source>
        <dbReference type="Pfam" id="PF10613"/>
    </source>
</evidence>
<keyword evidence="6 13" id="KW-1133">Transmembrane helix</keyword>
<evidence type="ECO:0000256" key="13">
    <source>
        <dbReference type="SAM" id="Phobius"/>
    </source>
</evidence>